<evidence type="ECO:0000256" key="12">
    <source>
        <dbReference type="ARBA" id="ARBA00023136"/>
    </source>
</evidence>
<dbReference type="InterPro" id="IPR036138">
    <property type="entry name" value="PBP_dimer_sf"/>
</dbReference>
<evidence type="ECO:0000256" key="11">
    <source>
        <dbReference type="ARBA" id="ARBA00022989"/>
    </source>
</evidence>
<dbReference type="PANTHER" id="PTHR30627">
    <property type="entry name" value="PEPTIDOGLYCAN D,D-TRANSPEPTIDASE"/>
    <property type="match status" value="1"/>
</dbReference>
<feature type="compositionally biased region" description="Basic and acidic residues" evidence="14">
    <location>
        <begin position="644"/>
        <end position="674"/>
    </location>
</feature>
<dbReference type="InterPro" id="IPR005311">
    <property type="entry name" value="PBP_dimer"/>
</dbReference>
<dbReference type="InterPro" id="IPR017790">
    <property type="entry name" value="Penicillin-binding_protein_2"/>
</dbReference>
<dbReference type="RefSeq" id="WP_147190808.1">
    <property type="nucleotide sequence ID" value="NZ_CP042435.1"/>
</dbReference>
<evidence type="ECO:0000256" key="6">
    <source>
        <dbReference type="ARBA" id="ARBA00022670"/>
    </source>
</evidence>
<evidence type="ECO:0000256" key="10">
    <source>
        <dbReference type="ARBA" id="ARBA00022984"/>
    </source>
</evidence>
<feature type="transmembrane region" description="Helical" evidence="15">
    <location>
        <begin position="12"/>
        <end position="33"/>
    </location>
</feature>
<dbReference type="Proteomes" id="UP000321533">
    <property type="component" value="Chromosome"/>
</dbReference>
<evidence type="ECO:0000256" key="3">
    <source>
        <dbReference type="ARBA" id="ARBA00022475"/>
    </source>
</evidence>
<sequence>MPVYNQSRSRVIQLIFIAIFLVIIGQLLHLQLFSTDLKIQAENNAIFRKVVYPDRGIIYDRKKRAVLENTIMYDLVVTPNQIKGTDTAALCKILSIDTAEFRKRMLTAILKNTSYKPSAFAALVSPDTYARLNENMYKFPGFVLQERPVRSYPYSAAGNVLGYIGEVDTSYLRRHKEEGYEMGDYAGLTGLESKYEPVLMGERGVKRYIRDNKNRIQGSYENGMYDTAAVAGRNLYTSMDVELQQLAEKLLGNKIGSAVAIDPKTGGILAMATSPSYNPNLLTGSERRKNFSQLFLDTSRPLLNRAIKGQYPPGSTFKPMGALVALDEGLITPSYGYGCGGAYYACGRPVKCEHHDAGHAASLRLALAHSCNSYFSQVFRMAIDNPAYKSPQEGYLKWKEYMNAFGMGVRLDVDLPSEDKGNIPDTSRYNKDFGGTRWNSCNILTLGIGQDRMLATPLQLANVMCFIANKGYYYTPHFVDSIENETVADSVFVGKYRRKHQVTHISDEDFEAVQLAMLDVTVSGTAMIARIDGIDICAKTGTAQNPHGKNHSLFVAFAPKENPRIAIAIVVENAGFGATWAAPIGSLMMEKYLNDTISAKRLPEVERISKADLIPVAIKQWYAKQDSIKLAKLAKQIDADKAPVFENTNDNRKHTFDPEADPNGKDSDTTDTIKKTGPAVKPEEKQLKKPIKGNG</sequence>
<accession>A0A5B8VCE1</accession>
<feature type="domain" description="Penicillin-binding protein transpeptidase" evidence="16">
    <location>
        <begin position="256"/>
        <end position="586"/>
    </location>
</feature>
<protein>
    <submittedName>
        <fullName evidence="18">Penicillin-binding protein 2</fullName>
        <ecNumber evidence="18">3.4.16.4</ecNumber>
    </submittedName>
</protein>
<keyword evidence="12 15" id="KW-0472">Membrane</keyword>
<keyword evidence="13" id="KW-0961">Cell wall biogenesis/degradation</keyword>
<dbReference type="SUPFAM" id="SSF56519">
    <property type="entry name" value="Penicillin binding protein dimerisation domain"/>
    <property type="match status" value="1"/>
</dbReference>
<keyword evidence="5 18" id="KW-0121">Carboxypeptidase</keyword>
<evidence type="ECO:0000313" key="18">
    <source>
        <dbReference type="EMBL" id="QEC68611.1"/>
    </source>
</evidence>
<evidence type="ECO:0000259" key="17">
    <source>
        <dbReference type="Pfam" id="PF03717"/>
    </source>
</evidence>
<keyword evidence="11 15" id="KW-1133">Transmembrane helix</keyword>
<evidence type="ECO:0000256" key="15">
    <source>
        <dbReference type="SAM" id="Phobius"/>
    </source>
</evidence>
<evidence type="ECO:0000256" key="14">
    <source>
        <dbReference type="SAM" id="MobiDB-lite"/>
    </source>
</evidence>
<dbReference type="GO" id="GO:0071972">
    <property type="term" value="F:peptidoglycan L,D-transpeptidase activity"/>
    <property type="evidence" value="ECO:0007669"/>
    <property type="project" value="TreeGrafter"/>
</dbReference>
<comment type="subcellular location">
    <subcellularLocation>
        <location evidence="2">Cell membrane</location>
    </subcellularLocation>
    <subcellularLocation>
        <location evidence="1">Membrane</location>
        <topology evidence="1">Single-pass membrane protein</topology>
    </subcellularLocation>
</comment>
<keyword evidence="7 15" id="KW-0812">Transmembrane</keyword>
<dbReference type="GO" id="GO:0071555">
    <property type="term" value="P:cell wall organization"/>
    <property type="evidence" value="ECO:0007669"/>
    <property type="project" value="UniProtKB-KW"/>
</dbReference>
<name>A0A5B8VCE1_9BACT</name>
<dbReference type="GO" id="GO:0009002">
    <property type="term" value="F:serine-type D-Ala-D-Ala carboxypeptidase activity"/>
    <property type="evidence" value="ECO:0007669"/>
    <property type="project" value="UniProtKB-EC"/>
</dbReference>
<dbReference type="EC" id="3.4.16.4" evidence="18"/>
<dbReference type="GO" id="GO:0009252">
    <property type="term" value="P:peptidoglycan biosynthetic process"/>
    <property type="evidence" value="ECO:0007669"/>
    <property type="project" value="UniProtKB-KW"/>
</dbReference>
<keyword evidence="3" id="KW-1003">Cell membrane</keyword>
<evidence type="ECO:0000259" key="16">
    <source>
        <dbReference type="Pfam" id="PF00905"/>
    </source>
</evidence>
<dbReference type="KEGG" id="pgin:FRZ67_15320"/>
<keyword evidence="6" id="KW-0645">Protease</keyword>
<keyword evidence="10" id="KW-0573">Peptidoglycan synthesis</keyword>
<dbReference type="AlphaFoldDB" id="A0A5B8VCE1"/>
<proteinExistence type="predicted"/>
<dbReference type="GO" id="GO:0005886">
    <property type="term" value="C:plasma membrane"/>
    <property type="evidence" value="ECO:0007669"/>
    <property type="project" value="UniProtKB-SubCell"/>
</dbReference>
<keyword evidence="4" id="KW-0997">Cell inner membrane</keyword>
<evidence type="ECO:0000256" key="1">
    <source>
        <dbReference type="ARBA" id="ARBA00004167"/>
    </source>
</evidence>
<evidence type="ECO:0000256" key="5">
    <source>
        <dbReference type="ARBA" id="ARBA00022645"/>
    </source>
</evidence>
<dbReference type="GO" id="GO:0008658">
    <property type="term" value="F:penicillin binding"/>
    <property type="evidence" value="ECO:0007669"/>
    <property type="project" value="InterPro"/>
</dbReference>
<dbReference type="OrthoDB" id="9766847at2"/>
<keyword evidence="19" id="KW-1185">Reference proteome</keyword>
<dbReference type="EMBL" id="CP042435">
    <property type="protein sequence ID" value="QEC68611.1"/>
    <property type="molecule type" value="Genomic_DNA"/>
</dbReference>
<evidence type="ECO:0000256" key="8">
    <source>
        <dbReference type="ARBA" id="ARBA00022801"/>
    </source>
</evidence>
<evidence type="ECO:0000256" key="2">
    <source>
        <dbReference type="ARBA" id="ARBA00004236"/>
    </source>
</evidence>
<feature type="region of interest" description="Disordered" evidence="14">
    <location>
        <begin position="644"/>
        <end position="695"/>
    </location>
</feature>
<dbReference type="GO" id="GO:0006508">
    <property type="term" value="P:proteolysis"/>
    <property type="evidence" value="ECO:0007669"/>
    <property type="project" value="UniProtKB-KW"/>
</dbReference>
<dbReference type="InterPro" id="IPR012338">
    <property type="entry name" value="Beta-lactam/transpept-like"/>
</dbReference>
<dbReference type="InterPro" id="IPR001460">
    <property type="entry name" value="PCN-bd_Tpept"/>
</dbReference>
<gene>
    <name evidence="18" type="primary">mrdA</name>
    <name evidence="18" type="ORF">FRZ67_15320</name>
</gene>
<dbReference type="Gene3D" id="3.40.710.10">
    <property type="entry name" value="DD-peptidase/beta-lactamase superfamily"/>
    <property type="match status" value="1"/>
</dbReference>
<evidence type="ECO:0000256" key="7">
    <source>
        <dbReference type="ARBA" id="ARBA00022692"/>
    </source>
</evidence>
<dbReference type="Pfam" id="PF03717">
    <property type="entry name" value="PBP_dimer"/>
    <property type="match status" value="1"/>
</dbReference>
<dbReference type="Gene3D" id="3.30.1390.30">
    <property type="entry name" value="Penicillin-binding protein 2a, domain 3"/>
    <property type="match status" value="1"/>
</dbReference>
<dbReference type="NCBIfam" id="TIGR03423">
    <property type="entry name" value="pbp2_mrdA"/>
    <property type="match status" value="1"/>
</dbReference>
<dbReference type="Gene3D" id="3.90.1310.10">
    <property type="entry name" value="Penicillin-binding protein 2a (Domain 2)"/>
    <property type="match status" value="1"/>
</dbReference>
<feature type="domain" description="Penicillin-binding protein dimerisation" evidence="17">
    <location>
        <begin position="52"/>
        <end position="218"/>
    </location>
</feature>
<dbReference type="GO" id="GO:0008360">
    <property type="term" value="P:regulation of cell shape"/>
    <property type="evidence" value="ECO:0007669"/>
    <property type="project" value="UniProtKB-KW"/>
</dbReference>
<dbReference type="Pfam" id="PF00905">
    <property type="entry name" value="Transpeptidase"/>
    <property type="match status" value="1"/>
</dbReference>
<dbReference type="PANTHER" id="PTHR30627:SF2">
    <property type="entry name" value="PEPTIDOGLYCAN D,D-TRANSPEPTIDASE MRDA"/>
    <property type="match status" value="1"/>
</dbReference>
<evidence type="ECO:0000256" key="13">
    <source>
        <dbReference type="ARBA" id="ARBA00023316"/>
    </source>
</evidence>
<evidence type="ECO:0000256" key="9">
    <source>
        <dbReference type="ARBA" id="ARBA00022960"/>
    </source>
</evidence>
<evidence type="ECO:0000313" key="19">
    <source>
        <dbReference type="Proteomes" id="UP000321533"/>
    </source>
</evidence>
<dbReference type="InterPro" id="IPR050515">
    <property type="entry name" value="Beta-lactam/transpept"/>
</dbReference>
<evidence type="ECO:0000256" key="4">
    <source>
        <dbReference type="ARBA" id="ARBA00022519"/>
    </source>
</evidence>
<keyword evidence="9" id="KW-0133">Cell shape</keyword>
<organism evidence="18 19">
    <name type="scientific">Panacibacter ginsenosidivorans</name>
    <dbReference type="NCBI Taxonomy" id="1813871"/>
    <lineage>
        <taxon>Bacteria</taxon>
        <taxon>Pseudomonadati</taxon>
        <taxon>Bacteroidota</taxon>
        <taxon>Chitinophagia</taxon>
        <taxon>Chitinophagales</taxon>
        <taxon>Chitinophagaceae</taxon>
        <taxon>Panacibacter</taxon>
    </lineage>
</organism>
<dbReference type="SUPFAM" id="SSF56601">
    <property type="entry name" value="beta-lactamase/transpeptidase-like"/>
    <property type="match status" value="1"/>
</dbReference>
<keyword evidence="8 18" id="KW-0378">Hydrolase</keyword>
<reference evidence="18 19" key="1">
    <citation type="journal article" date="2016" name="Int. J. Syst. Evol. Microbiol.">
        <title>Panacibacter ginsenosidivorans gen. nov., sp. nov., with ginsenoside converting activity isolated from soil of a ginseng field.</title>
        <authorList>
            <person name="Siddiqi M.Z."/>
            <person name="Muhammad Shafi S."/>
            <person name="Choi K.D."/>
            <person name="Im W.T."/>
        </authorList>
    </citation>
    <scope>NUCLEOTIDE SEQUENCE [LARGE SCALE GENOMIC DNA]</scope>
    <source>
        <strain evidence="18 19">Gsoil1550</strain>
    </source>
</reference>